<keyword evidence="7" id="KW-1185">Reference proteome</keyword>
<dbReference type="InterPro" id="IPR036188">
    <property type="entry name" value="FAD/NAD-bd_sf"/>
</dbReference>
<accession>A0A518KDV9</accession>
<dbReference type="InterPro" id="IPR000960">
    <property type="entry name" value="Flavin_mOase"/>
</dbReference>
<evidence type="ECO:0000256" key="1">
    <source>
        <dbReference type="ARBA" id="ARBA00009183"/>
    </source>
</evidence>
<dbReference type="Proteomes" id="UP000316426">
    <property type="component" value="Chromosome"/>
</dbReference>
<evidence type="ECO:0000313" key="7">
    <source>
        <dbReference type="Proteomes" id="UP000316426"/>
    </source>
</evidence>
<dbReference type="GO" id="GO:0004499">
    <property type="term" value="F:N,N-dimethylaniline monooxygenase activity"/>
    <property type="evidence" value="ECO:0007669"/>
    <property type="project" value="InterPro"/>
</dbReference>
<dbReference type="InterPro" id="IPR050346">
    <property type="entry name" value="FMO-like"/>
</dbReference>
<protein>
    <submittedName>
        <fullName evidence="6">Phenylacetone monooxygenase</fullName>
        <ecNumber evidence="6">1.14.13.92</ecNumber>
    </submittedName>
</protein>
<dbReference type="AlphaFoldDB" id="A0A518KDV9"/>
<gene>
    <name evidence="6" type="primary">pamO</name>
    <name evidence="6" type="ORF">Spa11_42010</name>
</gene>
<evidence type="ECO:0000256" key="4">
    <source>
        <dbReference type="ARBA" id="ARBA00022857"/>
    </source>
</evidence>
<evidence type="ECO:0000256" key="5">
    <source>
        <dbReference type="ARBA" id="ARBA00023002"/>
    </source>
</evidence>
<dbReference type="PRINTS" id="PR00370">
    <property type="entry name" value="FMOXYGENASE"/>
</dbReference>
<dbReference type="SUPFAM" id="SSF51905">
    <property type="entry name" value="FAD/NAD(P)-binding domain"/>
    <property type="match status" value="2"/>
</dbReference>
<dbReference type="GO" id="GO:0050661">
    <property type="term" value="F:NADP binding"/>
    <property type="evidence" value="ECO:0007669"/>
    <property type="project" value="InterPro"/>
</dbReference>
<dbReference type="EMBL" id="CP036349">
    <property type="protein sequence ID" value="QDV75978.1"/>
    <property type="molecule type" value="Genomic_DNA"/>
</dbReference>
<dbReference type="KEGG" id="bmei:Spa11_42010"/>
<keyword evidence="6" id="KW-0503">Monooxygenase</keyword>
<evidence type="ECO:0000256" key="2">
    <source>
        <dbReference type="ARBA" id="ARBA00022630"/>
    </source>
</evidence>
<dbReference type="GO" id="GO:0033776">
    <property type="term" value="F:phenylacetone monooxygenase activity"/>
    <property type="evidence" value="ECO:0007669"/>
    <property type="project" value="UniProtKB-EC"/>
</dbReference>
<dbReference type="Pfam" id="PF00743">
    <property type="entry name" value="FMO-like"/>
    <property type="match status" value="1"/>
</dbReference>
<keyword evidence="3" id="KW-0274">FAD</keyword>
<keyword evidence="2" id="KW-0285">Flavoprotein</keyword>
<dbReference type="Gene3D" id="3.50.50.60">
    <property type="entry name" value="FAD/NAD(P)-binding domain"/>
    <property type="match status" value="1"/>
</dbReference>
<evidence type="ECO:0000256" key="3">
    <source>
        <dbReference type="ARBA" id="ARBA00022827"/>
    </source>
</evidence>
<reference evidence="6 7" key="1">
    <citation type="submission" date="2019-02" db="EMBL/GenBank/DDBJ databases">
        <title>Deep-cultivation of Planctomycetes and their phenomic and genomic characterization uncovers novel biology.</title>
        <authorList>
            <person name="Wiegand S."/>
            <person name="Jogler M."/>
            <person name="Boedeker C."/>
            <person name="Pinto D."/>
            <person name="Vollmers J."/>
            <person name="Rivas-Marin E."/>
            <person name="Kohn T."/>
            <person name="Peeters S.H."/>
            <person name="Heuer A."/>
            <person name="Rast P."/>
            <person name="Oberbeckmann S."/>
            <person name="Bunk B."/>
            <person name="Jeske O."/>
            <person name="Meyerdierks A."/>
            <person name="Storesund J.E."/>
            <person name="Kallscheuer N."/>
            <person name="Luecker S."/>
            <person name="Lage O.M."/>
            <person name="Pohl T."/>
            <person name="Merkel B.J."/>
            <person name="Hornburger P."/>
            <person name="Mueller R.-W."/>
            <person name="Bruemmer F."/>
            <person name="Labrenz M."/>
            <person name="Spormann A.M."/>
            <person name="Op den Camp H."/>
            <person name="Overmann J."/>
            <person name="Amann R."/>
            <person name="Jetten M.S.M."/>
            <person name="Mascher T."/>
            <person name="Medema M.H."/>
            <person name="Devos D.P."/>
            <person name="Kaster A.-K."/>
            <person name="Ovreas L."/>
            <person name="Rohde M."/>
            <person name="Galperin M.Y."/>
            <person name="Jogler C."/>
        </authorList>
    </citation>
    <scope>NUCLEOTIDE SEQUENCE [LARGE SCALE GENOMIC DNA]</scope>
    <source>
        <strain evidence="6 7">Spa11</strain>
    </source>
</reference>
<comment type="similarity">
    <text evidence="1">Belongs to the FMO family.</text>
</comment>
<dbReference type="RefSeq" id="WP_145116257.1">
    <property type="nucleotide sequence ID" value="NZ_CP036349.1"/>
</dbReference>
<keyword evidence="5 6" id="KW-0560">Oxidoreductase</keyword>
<keyword evidence="4" id="KW-0521">NADP</keyword>
<dbReference type="EC" id="1.14.13.92" evidence="6"/>
<dbReference type="InterPro" id="IPR020946">
    <property type="entry name" value="Flavin_mOase-like"/>
</dbReference>
<dbReference type="GO" id="GO:0050660">
    <property type="term" value="F:flavin adenine dinucleotide binding"/>
    <property type="evidence" value="ECO:0007669"/>
    <property type="project" value="InterPro"/>
</dbReference>
<evidence type="ECO:0000313" key="6">
    <source>
        <dbReference type="EMBL" id="QDV75978.1"/>
    </source>
</evidence>
<dbReference type="PIRSF" id="PIRSF000332">
    <property type="entry name" value="FMO"/>
    <property type="match status" value="1"/>
</dbReference>
<sequence length="464" mass="52254">MPVPAATAEPVSLSVNETVEDRKDRVCVIGAGTSGLAMVKNLREAGVKVDCLEREADLGGNWNIQLPCSRVMASTHLISSKKQTEYLDHPMPEDWPEFPSQRLVLDYLRSYADRFGLRENIEFGAGVRRVTRSEGASSSPDGWLVELESGQRRRYGRLVIANGHNWDHAFPAWSGRVDASAPFEGVELHSGEYKSPNAIAGKRVLVVGGGNSGCDIAVECSLHAAATRLSLRRGYHFLPKFYRGLPIDAVGEKLLRWRLPLGLRRLLARAIIYLVQGPRHGTGLPRPDHKLFETHPTINSQLIYQLRHGDLEVRPDVERLTSSGVRYVDGNEEAFDAIVYATGYRLSFPFIDNADLNWRDGRPRLHLNLFHPECDDLFVLGMIQPDSGQWGLVDRQARLVTQFLLASEAGAPAAKSFRQQKRAADSAGPIRYLDTPRHRLEVEHFSYGRRLDREWRRLRRAIRQ</sequence>
<dbReference type="PANTHER" id="PTHR23023">
    <property type="entry name" value="DIMETHYLANILINE MONOOXYGENASE"/>
    <property type="match status" value="1"/>
</dbReference>
<name>A0A518KDV9_9BACT</name>
<proteinExistence type="inferred from homology"/>
<organism evidence="6 7">
    <name type="scientific">Botrimarina mediterranea</name>
    <dbReference type="NCBI Taxonomy" id="2528022"/>
    <lineage>
        <taxon>Bacteria</taxon>
        <taxon>Pseudomonadati</taxon>
        <taxon>Planctomycetota</taxon>
        <taxon>Planctomycetia</taxon>
        <taxon>Pirellulales</taxon>
        <taxon>Lacipirellulaceae</taxon>
        <taxon>Botrimarina</taxon>
    </lineage>
</organism>